<accession>B7PLH5</accession>
<evidence type="ECO:0000313" key="1">
    <source>
        <dbReference type="EMBL" id="EEC07447.1"/>
    </source>
</evidence>
<name>B7PLH5_IXOSC</name>
<dbReference type="Proteomes" id="UP000001555">
    <property type="component" value="Unassembled WGS sequence"/>
</dbReference>
<gene>
    <name evidence="1" type="ORF">IscW_ISCW005727</name>
</gene>
<dbReference type="HOGENOM" id="CLU_964051_0_0_1"/>
<dbReference type="VEuPathDB" id="VectorBase:ISCW005727"/>
<reference evidence="2" key="2">
    <citation type="submission" date="2020-05" db="UniProtKB">
        <authorList>
            <consortium name="EnsemblMetazoa"/>
        </authorList>
    </citation>
    <scope>IDENTIFICATION</scope>
    <source>
        <strain evidence="2">wikel</strain>
    </source>
</reference>
<sequence>MTCCAASTGYGYLVCTVGAGAYFKHQYPVSKGLCDLIVYSHVVAKNDSFDSTTGSRSYQIFLQIAKQYQSSKHMSFGISMSPGDLAPQLDDPKRNLTDFANAAKLTYKDSGIGSYGTLGLPRTVQDFKFQEPLKNWYKSLTTVTKGFGNRSLVFLGLKIQDAGNKISADKKLANDLFSTLKDIGITLFVLITHNVEEQAGDKCSFVPISSMSDAAYKDKSLPALMEKVVFPVDDQAYRRPGWALFDIQVEIYDDVLCQRNISKPAVFARIIAAKNILEKNRKRTFPPGR</sequence>
<protein>
    <submittedName>
        <fullName evidence="1 2">Uncharacterized protein</fullName>
    </submittedName>
</protein>
<dbReference type="EMBL" id="DS740443">
    <property type="protein sequence ID" value="EEC07447.1"/>
    <property type="molecule type" value="Genomic_DNA"/>
</dbReference>
<dbReference type="EMBL" id="ABJB011097497">
    <property type="status" value="NOT_ANNOTATED_CDS"/>
    <property type="molecule type" value="Genomic_DNA"/>
</dbReference>
<organism>
    <name type="scientific">Ixodes scapularis</name>
    <name type="common">Black-legged tick</name>
    <name type="synonym">Deer tick</name>
    <dbReference type="NCBI Taxonomy" id="6945"/>
    <lineage>
        <taxon>Eukaryota</taxon>
        <taxon>Metazoa</taxon>
        <taxon>Ecdysozoa</taxon>
        <taxon>Arthropoda</taxon>
        <taxon>Chelicerata</taxon>
        <taxon>Arachnida</taxon>
        <taxon>Acari</taxon>
        <taxon>Parasitiformes</taxon>
        <taxon>Ixodida</taxon>
        <taxon>Ixodoidea</taxon>
        <taxon>Ixodidae</taxon>
        <taxon>Ixodinae</taxon>
        <taxon>Ixodes</taxon>
    </lineage>
</organism>
<proteinExistence type="predicted"/>
<evidence type="ECO:0000313" key="2">
    <source>
        <dbReference type="EnsemblMetazoa" id="ISCW005727-PA"/>
    </source>
</evidence>
<dbReference type="EMBL" id="ABJB010514527">
    <property type="status" value="NOT_ANNOTATED_CDS"/>
    <property type="molecule type" value="Genomic_DNA"/>
</dbReference>
<dbReference type="EMBL" id="ABJB010460506">
    <property type="status" value="NOT_ANNOTATED_CDS"/>
    <property type="molecule type" value="Genomic_DNA"/>
</dbReference>
<dbReference type="EnsemblMetazoa" id="ISCW005727-RA">
    <property type="protein sequence ID" value="ISCW005727-PA"/>
    <property type="gene ID" value="ISCW005727"/>
</dbReference>
<keyword evidence="3" id="KW-1185">Reference proteome</keyword>
<dbReference type="InParanoid" id="B7PLH5"/>
<dbReference type="PaxDb" id="6945-B7PLH5"/>
<evidence type="ECO:0000313" key="3">
    <source>
        <dbReference type="Proteomes" id="UP000001555"/>
    </source>
</evidence>
<reference evidence="1 3" key="1">
    <citation type="submission" date="2008-03" db="EMBL/GenBank/DDBJ databases">
        <title>Annotation of Ixodes scapularis.</title>
        <authorList>
            <consortium name="Ixodes scapularis Genome Project Consortium"/>
            <person name="Caler E."/>
            <person name="Hannick L.I."/>
            <person name="Bidwell S."/>
            <person name="Joardar V."/>
            <person name="Thiagarajan M."/>
            <person name="Amedeo P."/>
            <person name="Galinsky K.J."/>
            <person name="Schobel S."/>
            <person name="Inman J."/>
            <person name="Hostetler J."/>
            <person name="Miller J."/>
            <person name="Hammond M."/>
            <person name="Megy K."/>
            <person name="Lawson D."/>
            <person name="Kodira C."/>
            <person name="Sutton G."/>
            <person name="Meyer J."/>
            <person name="Hill C.A."/>
            <person name="Birren B."/>
            <person name="Nene V."/>
            <person name="Collins F."/>
            <person name="Alarcon-Chaidez F."/>
            <person name="Wikel S."/>
            <person name="Strausberg R."/>
        </authorList>
    </citation>
    <scope>NUCLEOTIDE SEQUENCE [LARGE SCALE GENOMIC DNA]</scope>
    <source>
        <strain evidence="3">Wikel</strain>
        <strain evidence="1">Wikel colony</strain>
    </source>
</reference>
<dbReference type="AlphaFoldDB" id="B7PLH5"/>